<protein>
    <recommendedName>
        <fullName evidence="5">Solute carrier family 2, facilitated glucose transporter member 5</fullName>
    </recommendedName>
    <alternativeName>
        <fullName evidence="13">Fructose transporter</fullName>
    </alternativeName>
    <alternativeName>
        <fullName evidence="12">Glucose transporter type 5, small intestine</fullName>
    </alternativeName>
</protein>
<feature type="transmembrane region" description="Helical" evidence="14">
    <location>
        <begin position="528"/>
        <end position="548"/>
    </location>
</feature>
<dbReference type="PROSITE" id="PS00217">
    <property type="entry name" value="SUGAR_TRANSPORT_2"/>
    <property type="match status" value="2"/>
</dbReference>
<evidence type="ECO:0000313" key="16">
    <source>
        <dbReference type="EMBL" id="EMP32136.1"/>
    </source>
</evidence>
<dbReference type="PANTHER" id="PTHR23503:SF54">
    <property type="entry name" value="MAJOR FACILITATOR SUPERFAMILY (MFS) PROFILE DOMAIN-CONTAINING PROTEIN"/>
    <property type="match status" value="1"/>
</dbReference>
<evidence type="ECO:0000256" key="3">
    <source>
        <dbReference type="ARBA" id="ARBA00004651"/>
    </source>
</evidence>
<dbReference type="InterPro" id="IPR005828">
    <property type="entry name" value="MFS_sugar_transport-like"/>
</dbReference>
<dbReference type="eggNOG" id="KOG0569">
    <property type="taxonomic scope" value="Eukaryota"/>
</dbReference>
<keyword evidence="6" id="KW-0813">Transport</keyword>
<dbReference type="EMBL" id="KB542019">
    <property type="protein sequence ID" value="EMP32136.1"/>
    <property type="molecule type" value="Genomic_DNA"/>
</dbReference>
<feature type="transmembrane region" description="Helical" evidence="14">
    <location>
        <begin position="431"/>
        <end position="456"/>
    </location>
</feature>
<keyword evidence="17" id="KW-1185">Reference proteome</keyword>
<dbReference type="InterPro" id="IPR005829">
    <property type="entry name" value="Sugar_transporter_CS"/>
</dbReference>
<evidence type="ECO:0000256" key="7">
    <source>
        <dbReference type="ARBA" id="ARBA00022475"/>
    </source>
</evidence>
<dbReference type="GO" id="GO:1990539">
    <property type="term" value="P:fructose import across plasma membrane"/>
    <property type="evidence" value="ECO:0007669"/>
    <property type="project" value="UniProtKB-ARBA"/>
</dbReference>
<feature type="transmembrane region" description="Helical" evidence="14">
    <location>
        <begin position="733"/>
        <end position="757"/>
    </location>
</feature>
<gene>
    <name evidence="16" type="ORF">UY3_10706</name>
</gene>
<feature type="transmembrane region" description="Helical" evidence="14">
    <location>
        <begin position="554"/>
        <end position="575"/>
    </location>
</feature>
<proteinExistence type="inferred from homology"/>
<dbReference type="InterPro" id="IPR045263">
    <property type="entry name" value="GLUT"/>
</dbReference>
<comment type="similarity">
    <text evidence="4">Belongs to the major facilitator superfamily. Sugar transporter (TC 2.A.1.1) family. Glucose transporter subfamily.</text>
</comment>
<dbReference type="FunFam" id="1.20.1250.20:FF:001511">
    <property type="entry name" value="Solute carrier family 2, facilitated glucose transporter member 5"/>
    <property type="match status" value="2"/>
</dbReference>
<feature type="transmembrane region" description="Helical" evidence="14">
    <location>
        <begin position="769"/>
        <end position="786"/>
    </location>
</feature>
<evidence type="ECO:0000256" key="10">
    <source>
        <dbReference type="ARBA" id="ARBA00022989"/>
    </source>
</evidence>
<evidence type="ECO:0000256" key="6">
    <source>
        <dbReference type="ARBA" id="ARBA00022448"/>
    </source>
</evidence>
<feature type="transmembrane region" description="Helical" evidence="14">
    <location>
        <begin position="463"/>
        <end position="480"/>
    </location>
</feature>
<evidence type="ECO:0000256" key="12">
    <source>
        <dbReference type="ARBA" id="ARBA00029961"/>
    </source>
</evidence>
<evidence type="ECO:0000256" key="4">
    <source>
        <dbReference type="ARBA" id="ARBA00007004"/>
    </source>
</evidence>
<feature type="transmembrane region" description="Helical" evidence="14">
    <location>
        <begin position="675"/>
        <end position="698"/>
    </location>
</feature>
<keyword evidence="9 14" id="KW-0812">Transmembrane</keyword>
<feature type="transmembrane region" description="Helical" evidence="14">
    <location>
        <begin position="792"/>
        <end position="812"/>
    </location>
</feature>
<feature type="transmembrane region" description="Helical" evidence="14">
    <location>
        <begin position="705"/>
        <end position="727"/>
    </location>
</feature>
<keyword evidence="7" id="KW-1003">Cell membrane</keyword>
<dbReference type="Proteomes" id="UP000031443">
    <property type="component" value="Unassembled WGS sequence"/>
</dbReference>
<feature type="transmembrane region" description="Helical" evidence="14">
    <location>
        <begin position="73"/>
        <end position="97"/>
    </location>
</feature>
<feature type="transmembrane region" description="Helical" evidence="14">
    <location>
        <begin position="109"/>
        <end position="129"/>
    </location>
</feature>
<dbReference type="GO" id="GO:0055056">
    <property type="term" value="F:D-glucose transmembrane transporter activity"/>
    <property type="evidence" value="ECO:0007669"/>
    <property type="project" value="TreeGrafter"/>
</dbReference>
<evidence type="ECO:0000256" key="1">
    <source>
        <dbReference type="ARBA" id="ARBA00000590"/>
    </source>
</evidence>
<name>M7B2L2_CHEMY</name>
<keyword evidence="11 14" id="KW-0472">Membrane</keyword>
<dbReference type="InterPro" id="IPR020846">
    <property type="entry name" value="MFS_dom"/>
</dbReference>
<dbReference type="GO" id="GO:0070837">
    <property type="term" value="P:dehydroascorbic acid transport"/>
    <property type="evidence" value="ECO:0007669"/>
    <property type="project" value="TreeGrafter"/>
</dbReference>
<feature type="transmembrane region" description="Helical" evidence="14">
    <location>
        <begin position="382"/>
        <end position="401"/>
    </location>
</feature>
<evidence type="ECO:0000313" key="17">
    <source>
        <dbReference type="Proteomes" id="UP000031443"/>
    </source>
</evidence>
<evidence type="ECO:0000256" key="5">
    <source>
        <dbReference type="ARBA" id="ARBA00015973"/>
    </source>
</evidence>
<evidence type="ECO:0000259" key="15">
    <source>
        <dbReference type="PROSITE" id="PS50850"/>
    </source>
</evidence>
<dbReference type="STRING" id="8469.M7B2L2"/>
<reference evidence="17" key="1">
    <citation type="journal article" date="2013" name="Nat. Genet.">
        <title>The draft genomes of soft-shell turtle and green sea turtle yield insights into the development and evolution of the turtle-specific body plan.</title>
        <authorList>
            <person name="Wang Z."/>
            <person name="Pascual-Anaya J."/>
            <person name="Zadissa A."/>
            <person name="Li W."/>
            <person name="Niimura Y."/>
            <person name="Huang Z."/>
            <person name="Li C."/>
            <person name="White S."/>
            <person name="Xiong Z."/>
            <person name="Fang D."/>
            <person name="Wang B."/>
            <person name="Ming Y."/>
            <person name="Chen Y."/>
            <person name="Zheng Y."/>
            <person name="Kuraku S."/>
            <person name="Pignatelli M."/>
            <person name="Herrero J."/>
            <person name="Beal K."/>
            <person name="Nozawa M."/>
            <person name="Li Q."/>
            <person name="Wang J."/>
            <person name="Zhang H."/>
            <person name="Yu L."/>
            <person name="Shigenobu S."/>
            <person name="Wang J."/>
            <person name="Liu J."/>
            <person name="Flicek P."/>
            <person name="Searle S."/>
            <person name="Wang J."/>
            <person name="Kuratani S."/>
            <person name="Yin Y."/>
            <person name="Aken B."/>
            <person name="Zhang G."/>
            <person name="Irie N."/>
        </authorList>
    </citation>
    <scope>NUCLEOTIDE SEQUENCE [LARGE SCALE GENOMIC DNA]</scope>
</reference>
<evidence type="ECO:0000256" key="8">
    <source>
        <dbReference type="ARBA" id="ARBA00022597"/>
    </source>
</evidence>
<dbReference type="InterPro" id="IPR036259">
    <property type="entry name" value="MFS_trans_sf"/>
</dbReference>
<dbReference type="PRINTS" id="PR00171">
    <property type="entry name" value="SUGRTRNSPORT"/>
</dbReference>
<evidence type="ECO:0000256" key="2">
    <source>
        <dbReference type="ARBA" id="ARBA00004135"/>
    </source>
</evidence>
<evidence type="ECO:0000256" key="9">
    <source>
        <dbReference type="ARBA" id="ARBA00022692"/>
    </source>
</evidence>
<evidence type="ECO:0000256" key="13">
    <source>
        <dbReference type="ARBA" id="ARBA00031099"/>
    </source>
</evidence>
<organism evidence="16 17">
    <name type="scientific">Chelonia mydas</name>
    <name type="common">Green sea-turtle</name>
    <name type="synonym">Chelonia agassizi</name>
    <dbReference type="NCBI Taxonomy" id="8469"/>
    <lineage>
        <taxon>Eukaryota</taxon>
        <taxon>Metazoa</taxon>
        <taxon>Chordata</taxon>
        <taxon>Craniata</taxon>
        <taxon>Vertebrata</taxon>
        <taxon>Euteleostomi</taxon>
        <taxon>Archelosauria</taxon>
        <taxon>Testudinata</taxon>
        <taxon>Testudines</taxon>
        <taxon>Cryptodira</taxon>
        <taxon>Durocryptodira</taxon>
        <taxon>Americhelydia</taxon>
        <taxon>Chelonioidea</taxon>
        <taxon>Cheloniidae</taxon>
        <taxon>Chelonia</taxon>
    </lineage>
</organism>
<dbReference type="Gene3D" id="1.20.1250.20">
    <property type="entry name" value="MFS general substrate transporter like domains"/>
    <property type="match status" value="2"/>
</dbReference>
<sequence length="854" mass="94450">MTLLLVKHLGEDRRARSQLQGKVLFLTICAAGIGGTFQYGYNISIINAPTTYIQRFINETWLERTGASLDSGVILLVWSFIVSIYSLGGLAGALIAGPMAIKLGRKTSLLLNNAFVIIAAVFSGFSRMARSFEMIMLGRFFTGINAGVSMNIQPMYLGESAPKKIRGAVTLTSASFTALGLVLGQVVGIRELLGGEESWPLLLASNVVPGLIQLMTLPWLPESPRYLLIDRGDKESCICALQKLRGNDDLSSELEEMQAEQTAIKGQRAKRPWELFQNPAVRRQLITIIVLSSAMQLCGNDSMYFYASYVFQEAGIPYEKIQYLIIGTGCCELITAVTCNAIIERAGRRLLILGGYSLMAVWAIVFMVALSQQIQYRRLFQMMLVLGIGGNLLPGFHLSVINYPSVHIKRFINKTWLERYGSPLHQETITLLWSLIVSIYCVGGLLGCLCSGYLFVKYGKKKCLLCNNMLIMVAALHMGFSKTAKSFEMILIGRFLYGISAGVCLNAHSQYLGEISPKKLRGFANTNALVFLTLGKVLGQIMGLRVFLGTESLWPLLLAICGIAAFVQLVSLPFFPESPTYLLMQKEDTEGCLKAMKELWGEGDHQAEFDDMMKEKAAMKSIKTMSVLEVMKEPALRWQLYILILLMMSLQLCGLSAIYFYTFEVFRAARLDEDLIPYIALGVGICEFFSNILCSFIIDRFGRRMLLWGGYGLMAGMMAFLVTALSLQNQFSWMASCSVILIFLFIIAYGIGPAGAVTSVLMEIFNQSARSSAFVIAGTIGWMGLMEALGPFSFLIFVGVLVISGIFSYLLLPETKGKSIMEITEMFSTIHFGKKLLLTAGKNSPAEHTFCTKF</sequence>
<dbReference type="GO" id="GO:0042383">
    <property type="term" value="C:sarcolemma"/>
    <property type="evidence" value="ECO:0007669"/>
    <property type="project" value="UniProtKB-SubCell"/>
</dbReference>
<evidence type="ECO:0000256" key="14">
    <source>
        <dbReference type="SAM" id="Phobius"/>
    </source>
</evidence>
<keyword evidence="10 14" id="KW-1133">Transmembrane helix</keyword>
<comment type="subcellular location">
    <subcellularLocation>
        <location evidence="2">Cell membrane</location>
        <location evidence="2">Sarcolemma</location>
    </subcellularLocation>
    <subcellularLocation>
        <location evidence="3">Cell membrane</location>
        <topology evidence="3">Multi-pass membrane protein</topology>
    </subcellularLocation>
</comment>
<evidence type="ECO:0000256" key="11">
    <source>
        <dbReference type="ARBA" id="ARBA00023136"/>
    </source>
</evidence>
<dbReference type="PANTHER" id="PTHR23503">
    <property type="entry name" value="SOLUTE CARRIER FAMILY 2"/>
    <property type="match status" value="1"/>
</dbReference>
<dbReference type="PROSITE" id="PS50850">
    <property type="entry name" value="MFS"/>
    <property type="match status" value="1"/>
</dbReference>
<feature type="transmembrane region" description="Helical" evidence="14">
    <location>
        <begin position="23"/>
        <end position="41"/>
    </location>
</feature>
<feature type="domain" description="Major facilitator superfamily (MFS) profile" evidence="15">
    <location>
        <begin position="383"/>
        <end position="816"/>
    </location>
</feature>
<dbReference type="SUPFAM" id="SSF103473">
    <property type="entry name" value="MFS general substrate transporter"/>
    <property type="match status" value="2"/>
</dbReference>
<comment type="catalytic activity">
    <reaction evidence="1">
        <text>D-fructose(out) = D-fructose(in)</text>
        <dbReference type="Rhea" id="RHEA:60372"/>
        <dbReference type="ChEBI" id="CHEBI:37721"/>
    </reaction>
</comment>
<feature type="transmembrane region" description="Helical" evidence="14">
    <location>
        <begin position="349"/>
        <end position="370"/>
    </location>
</feature>
<dbReference type="AlphaFoldDB" id="M7B2L2"/>
<dbReference type="InterPro" id="IPR003663">
    <property type="entry name" value="Sugar/inositol_transpt"/>
</dbReference>
<dbReference type="GO" id="GO:0046323">
    <property type="term" value="P:D-glucose import"/>
    <property type="evidence" value="ECO:0007669"/>
    <property type="project" value="TreeGrafter"/>
</dbReference>
<dbReference type="Pfam" id="PF00083">
    <property type="entry name" value="Sugar_tr"/>
    <property type="match status" value="2"/>
</dbReference>
<accession>M7B2L2</accession>
<feature type="transmembrane region" description="Helical" evidence="14">
    <location>
        <begin position="486"/>
        <end position="507"/>
    </location>
</feature>
<dbReference type="GO" id="GO:0005353">
    <property type="term" value="F:fructose transmembrane transporter activity"/>
    <property type="evidence" value="ECO:0007669"/>
    <property type="project" value="UniProtKB-ARBA"/>
</dbReference>
<keyword evidence="8 16" id="KW-0762">Sugar transport</keyword>
<feature type="transmembrane region" description="Helical" evidence="14">
    <location>
        <begin position="640"/>
        <end position="663"/>
    </location>
</feature>